<keyword evidence="3" id="KW-1185">Reference proteome</keyword>
<organism evidence="2 3">
    <name type="scientific">Antrodiella citrinella</name>
    <dbReference type="NCBI Taxonomy" id="2447956"/>
    <lineage>
        <taxon>Eukaryota</taxon>
        <taxon>Fungi</taxon>
        <taxon>Dikarya</taxon>
        <taxon>Basidiomycota</taxon>
        <taxon>Agaricomycotina</taxon>
        <taxon>Agaricomycetes</taxon>
        <taxon>Polyporales</taxon>
        <taxon>Steccherinaceae</taxon>
        <taxon>Antrodiella</taxon>
    </lineage>
</organism>
<dbReference type="InterPro" id="IPR011333">
    <property type="entry name" value="SKP1/BTB/POZ_sf"/>
</dbReference>
<dbReference type="OrthoDB" id="3164835at2759"/>
<dbReference type="Gene3D" id="3.30.710.10">
    <property type="entry name" value="Potassium Channel Kv1.1, Chain A"/>
    <property type="match status" value="2"/>
</dbReference>
<gene>
    <name evidence="2" type="ORF">EUX98_g7020</name>
</gene>
<dbReference type="SUPFAM" id="SSF54695">
    <property type="entry name" value="POZ domain"/>
    <property type="match status" value="1"/>
</dbReference>
<dbReference type="PROSITE" id="PS50097">
    <property type="entry name" value="BTB"/>
    <property type="match status" value="1"/>
</dbReference>
<name>A0A4S4MMK4_9APHY</name>
<proteinExistence type="predicted"/>
<evidence type="ECO:0000259" key="1">
    <source>
        <dbReference type="PROSITE" id="PS50097"/>
    </source>
</evidence>
<sequence length="549" mass="61843">MSDSFCSSASVIDEPAPVIDDPFNASSPVADIVLRTSNDVDFTVIKAILSQASPFFHSMFTLPQPDQTTVAGKPVVSVAEDDRVLDTILRICYPIPNPPVDFDIPVHVLEAGKKYEISVVVEYALEGLKDLMERDPASAYTIACSFGLEDEALAAAQYSLRFSLPDILVQPTPFDRSNGLAVRSLAVYHMQCRDTSLLALRQVALAAAMYDCFWRTDHPNGNIRCRPWGPSDSDTTYGVAHAWFLGYMSGLTTVFREKPWGDVQWESKEEMLLAFLESDKVTCSTCRASARFDVTRFLASLCKSIDDAHRQCFRVFKAIISKASLFFHSMFTLPSGEIHDSDRSDRDDGVEKKPPEVMMAENSRTLELMLTFCYPMRTPSYLPDPAQHLIRIHDTLEIYQKFEIVRAQDFASAALLTLAESDPVECMEVTLTFVKAWPGRTMHAWRNPPYFWYCGSHHGKNAAGEGQDCPVHHYLEDTDTKVWRQAWWTDYMRGVLARMTTTLYDPDLVTLSDVFNSAAVKDITHFVASFDEEIQLVQDEVELDISHIV</sequence>
<dbReference type="EMBL" id="SGPM01000274">
    <property type="protein sequence ID" value="THH27166.1"/>
    <property type="molecule type" value="Genomic_DNA"/>
</dbReference>
<dbReference type="Proteomes" id="UP000308730">
    <property type="component" value="Unassembled WGS sequence"/>
</dbReference>
<evidence type="ECO:0000313" key="3">
    <source>
        <dbReference type="Proteomes" id="UP000308730"/>
    </source>
</evidence>
<accession>A0A4S4MMK4</accession>
<dbReference type="InterPro" id="IPR000210">
    <property type="entry name" value="BTB/POZ_dom"/>
</dbReference>
<feature type="domain" description="BTB" evidence="1">
    <location>
        <begin position="30"/>
        <end position="93"/>
    </location>
</feature>
<protein>
    <recommendedName>
        <fullName evidence="1">BTB domain-containing protein</fullName>
    </recommendedName>
</protein>
<dbReference type="SMART" id="SM00225">
    <property type="entry name" value="BTB"/>
    <property type="match status" value="2"/>
</dbReference>
<dbReference type="Pfam" id="PF00651">
    <property type="entry name" value="BTB"/>
    <property type="match status" value="1"/>
</dbReference>
<evidence type="ECO:0000313" key="2">
    <source>
        <dbReference type="EMBL" id="THH27166.1"/>
    </source>
</evidence>
<dbReference type="AlphaFoldDB" id="A0A4S4MMK4"/>
<comment type="caution">
    <text evidence="2">The sequence shown here is derived from an EMBL/GenBank/DDBJ whole genome shotgun (WGS) entry which is preliminary data.</text>
</comment>
<reference evidence="2 3" key="1">
    <citation type="submission" date="2019-02" db="EMBL/GenBank/DDBJ databases">
        <title>Genome sequencing of the rare red list fungi Antrodiella citrinella (Flaviporus citrinellus).</title>
        <authorList>
            <person name="Buettner E."/>
            <person name="Kellner H."/>
        </authorList>
    </citation>
    <scope>NUCLEOTIDE SEQUENCE [LARGE SCALE GENOMIC DNA]</scope>
    <source>
        <strain evidence="2 3">DSM 108506</strain>
    </source>
</reference>